<gene>
    <name evidence="6" type="primary">LOC116307820</name>
</gene>
<dbReference type="AlphaFoldDB" id="A0A6P8J2Y9"/>
<dbReference type="GO" id="GO:0060090">
    <property type="term" value="F:molecular adaptor activity"/>
    <property type="evidence" value="ECO:0007669"/>
    <property type="project" value="TreeGrafter"/>
</dbReference>
<feature type="repeat" description="TPR" evidence="3">
    <location>
        <begin position="79"/>
        <end position="112"/>
    </location>
</feature>
<dbReference type="GO" id="GO:0006620">
    <property type="term" value="P:post-translational protein targeting to endoplasmic reticulum membrane"/>
    <property type="evidence" value="ECO:0007669"/>
    <property type="project" value="TreeGrafter"/>
</dbReference>
<evidence type="ECO:0000313" key="5">
    <source>
        <dbReference type="Proteomes" id="UP000515163"/>
    </source>
</evidence>
<dbReference type="PANTHER" id="PTHR45831">
    <property type="entry name" value="LD24721P"/>
    <property type="match status" value="1"/>
</dbReference>
<reference evidence="6" key="1">
    <citation type="submission" date="2025-08" db="UniProtKB">
        <authorList>
            <consortium name="RefSeq"/>
        </authorList>
    </citation>
    <scope>IDENTIFICATION</scope>
    <source>
        <tissue evidence="6">Tentacle</tissue>
    </source>
</reference>
<dbReference type="OrthoDB" id="2335338at2759"/>
<dbReference type="GO" id="GO:0072380">
    <property type="term" value="C:TRC complex"/>
    <property type="evidence" value="ECO:0007669"/>
    <property type="project" value="TreeGrafter"/>
</dbReference>
<evidence type="ECO:0000256" key="1">
    <source>
        <dbReference type="ARBA" id="ARBA00022737"/>
    </source>
</evidence>
<dbReference type="Proteomes" id="UP000515163">
    <property type="component" value="Unplaced"/>
</dbReference>
<dbReference type="InterPro" id="IPR047150">
    <property type="entry name" value="SGT"/>
</dbReference>
<sequence>MQPTAEDRVKAEELKTEGNQLMKHEKYQEAISCYTRAIEMDNTNPVYPCNRAAAYSKIGENKKAVEDCKRALKLDPKYSKAYGRMGLSYQSLGDFANAKESYKKAIEMEPDNAFYKNNLQLVEDKLSQGQSSAGGSMGGAGMGTAAGGVPGSTATGGMPNLGGLDFASLLSNPAVMNMAQSFMQSPQMQQMVASVMQGGAGPGFTGPGGGGNMSSLFQAAQMFGEQLQETNADLMTDLRTQAQSAFNTNGDPEDPNANDQNSQPEEKGDGSGKE</sequence>
<dbReference type="Gene3D" id="1.25.40.10">
    <property type="entry name" value="Tetratricopeptide repeat domain"/>
    <property type="match status" value="1"/>
</dbReference>
<feature type="repeat" description="TPR" evidence="3">
    <location>
        <begin position="45"/>
        <end position="78"/>
    </location>
</feature>
<feature type="compositionally biased region" description="Basic and acidic residues" evidence="4">
    <location>
        <begin position="264"/>
        <end position="274"/>
    </location>
</feature>
<evidence type="ECO:0000256" key="4">
    <source>
        <dbReference type="SAM" id="MobiDB-lite"/>
    </source>
</evidence>
<dbReference type="RefSeq" id="XP_031573997.1">
    <property type="nucleotide sequence ID" value="XM_031718137.1"/>
</dbReference>
<dbReference type="Pfam" id="PF07719">
    <property type="entry name" value="TPR_2"/>
    <property type="match status" value="1"/>
</dbReference>
<feature type="repeat" description="TPR" evidence="3">
    <location>
        <begin position="11"/>
        <end position="44"/>
    </location>
</feature>
<dbReference type="PANTHER" id="PTHR45831:SF2">
    <property type="entry name" value="LD24721P"/>
    <property type="match status" value="1"/>
</dbReference>
<proteinExistence type="predicted"/>
<keyword evidence="5" id="KW-1185">Reference proteome</keyword>
<dbReference type="FunCoup" id="A0A6P8J2Y9">
    <property type="interactions" value="3053"/>
</dbReference>
<name>A0A6P8J2Y9_ACTTE</name>
<dbReference type="InterPro" id="IPR019734">
    <property type="entry name" value="TPR_rpt"/>
</dbReference>
<dbReference type="GeneID" id="116307820"/>
<protein>
    <submittedName>
        <fullName evidence="6">Small glutamine-rich tetratricopeptide repeat-containing protein alpha-like</fullName>
    </submittedName>
</protein>
<evidence type="ECO:0000313" key="6">
    <source>
        <dbReference type="RefSeq" id="XP_031573997.1"/>
    </source>
</evidence>
<dbReference type="Pfam" id="PF00515">
    <property type="entry name" value="TPR_1"/>
    <property type="match status" value="2"/>
</dbReference>
<keyword evidence="2 3" id="KW-0802">TPR repeat</keyword>
<feature type="compositionally biased region" description="Polar residues" evidence="4">
    <location>
        <begin position="235"/>
        <end position="250"/>
    </location>
</feature>
<dbReference type="KEGG" id="aten:116307820"/>
<dbReference type="GO" id="GO:0016020">
    <property type="term" value="C:membrane"/>
    <property type="evidence" value="ECO:0007669"/>
    <property type="project" value="TreeGrafter"/>
</dbReference>
<keyword evidence="1" id="KW-0677">Repeat</keyword>
<evidence type="ECO:0000256" key="3">
    <source>
        <dbReference type="PROSITE-ProRule" id="PRU00339"/>
    </source>
</evidence>
<dbReference type="PROSITE" id="PS50293">
    <property type="entry name" value="TPR_REGION"/>
    <property type="match status" value="1"/>
</dbReference>
<accession>A0A6P8J2Y9</accession>
<dbReference type="SUPFAM" id="SSF48452">
    <property type="entry name" value="TPR-like"/>
    <property type="match status" value="1"/>
</dbReference>
<evidence type="ECO:0000256" key="2">
    <source>
        <dbReference type="ARBA" id="ARBA00022803"/>
    </source>
</evidence>
<organism evidence="5 6">
    <name type="scientific">Actinia tenebrosa</name>
    <name type="common">Australian red waratah sea anemone</name>
    <dbReference type="NCBI Taxonomy" id="6105"/>
    <lineage>
        <taxon>Eukaryota</taxon>
        <taxon>Metazoa</taxon>
        <taxon>Cnidaria</taxon>
        <taxon>Anthozoa</taxon>
        <taxon>Hexacorallia</taxon>
        <taxon>Actiniaria</taxon>
        <taxon>Actiniidae</taxon>
        <taxon>Actinia</taxon>
    </lineage>
</organism>
<feature type="region of interest" description="Disordered" evidence="4">
    <location>
        <begin position="235"/>
        <end position="274"/>
    </location>
</feature>
<dbReference type="InterPro" id="IPR013105">
    <property type="entry name" value="TPR_2"/>
</dbReference>
<dbReference type="SMART" id="SM00028">
    <property type="entry name" value="TPR"/>
    <property type="match status" value="3"/>
</dbReference>
<dbReference type="InParanoid" id="A0A6P8J2Y9"/>
<dbReference type="InterPro" id="IPR011990">
    <property type="entry name" value="TPR-like_helical_dom_sf"/>
</dbReference>
<dbReference type="PROSITE" id="PS50005">
    <property type="entry name" value="TPR"/>
    <property type="match status" value="3"/>
</dbReference>